<evidence type="ECO:0000313" key="7">
    <source>
        <dbReference type="Proteomes" id="UP000825729"/>
    </source>
</evidence>
<proteinExistence type="inferred from homology"/>
<dbReference type="PANTHER" id="PTHR10794:SF92">
    <property type="entry name" value="EMBRYOGENESIS-ASSOCIATED PROTEIN EMB8"/>
    <property type="match status" value="1"/>
</dbReference>
<evidence type="ECO:0000313" key="6">
    <source>
        <dbReference type="EMBL" id="KAG9459810.1"/>
    </source>
</evidence>
<dbReference type="PANTHER" id="PTHR10794">
    <property type="entry name" value="ABHYDROLASE DOMAIN-CONTAINING PROTEIN"/>
    <property type="match status" value="1"/>
</dbReference>
<feature type="compositionally biased region" description="Polar residues" evidence="2">
    <location>
        <begin position="936"/>
        <end position="948"/>
    </location>
</feature>
<feature type="compositionally biased region" description="Basic and acidic residues" evidence="2">
    <location>
        <begin position="1306"/>
        <end position="1343"/>
    </location>
</feature>
<feature type="transmembrane region" description="Helical" evidence="3">
    <location>
        <begin position="1640"/>
        <end position="1663"/>
    </location>
</feature>
<dbReference type="Proteomes" id="UP000825729">
    <property type="component" value="Unassembled WGS sequence"/>
</dbReference>
<dbReference type="GO" id="GO:0080120">
    <property type="term" value="P:CAAX-box protein maturation"/>
    <property type="evidence" value="ECO:0007669"/>
    <property type="project" value="UniProtKB-ARBA"/>
</dbReference>
<evidence type="ECO:0008006" key="8">
    <source>
        <dbReference type="Google" id="ProtNLM"/>
    </source>
</evidence>
<feature type="transmembrane region" description="Helical" evidence="3">
    <location>
        <begin position="1611"/>
        <end position="1628"/>
    </location>
</feature>
<feature type="transmembrane region" description="Helical" evidence="3">
    <location>
        <begin position="1428"/>
        <end position="1450"/>
    </location>
</feature>
<evidence type="ECO:0000259" key="5">
    <source>
        <dbReference type="Pfam" id="PF24930"/>
    </source>
</evidence>
<feature type="transmembrane region" description="Helical" evidence="3">
    <location>
        <begin position="1675"/>
        <end position="1695"/>
    </location>
</feature>
<keyword evidence="3" id="KW-1133">Transmembrane helix</keyword>
<feature type="compositionally biased region" description="Polar residues" evidence="2">
    <location>
        <begin position="876"/>
        <end position="885"/>
    </location>
</feature>
<dbReference type="InterPro" id="IPR003675">
    <property type="entry name" value="Rce1/LyrA-like_dom"/>
</dbReference>
<dbReference type="GO" id="GO:0034338">
    <property type="term" value="F:short-chain carboxylesterase activity"/>
    <property type="evidence" value="ECO:0007669"/>
    <property type="project" value="TreeGrafter"/>
</dbReference>
<feature type="compositionally biased region" description="Basic and acidic residues" evidence="2">
    <location>
        <begin position="905"/>
        <end position="921"/>
    </location>
</feature>
<feature type="compositionally biased region" description="Low complexity" evidence="2">
    <location>
        <begin position="802"/>
        <end position="814"/>
    </location>
</feature>
<feature type="compositionally biased region" description="Low complexity" evidence="2">
    <location>
        <begin position="760"/>
        <end position="776"/>
    </location>
</feature>
<evidence type="ECO:0000259" key="4">
    <source>
        <dbReference type="Pfam" id="PF02517"/>
    </source>
</evidence>
<dbReference type="Gene3D" id="3.40.50.1820">
    <property type="entry name" value="alpha/beta hydrolase"/>
    <property type="match status" value="1"/>
</dbReference>
<feature type="domain" description="CAAX prenyl protease 2/Lysostaphin resistance protein A-like" evidence="4">
    <location>
        <begin position="1562"/>
        <end position="1642"/>
    </location>
</feature>
<dbReference type="Pfam" id="PF24930">
    <property type="entry name" value="DUF7750"/>
    <property type="match status" value="1"/>
</dbReference>
<organism evidence="6 7">
    <name type="scientific">Aristolochia fimbriata</name>
    <name type="common">White veined hardy Dutchman's pipe vine</name>
    <dbReference type="NCBI Taxonomy" id="158543"/>
    <lineage>
        <taxon>Eukaryota</taxon>
        <taxon>Viridiplantae</taxon>
        <taxon>Streptophyta</taxon>
        <taxon>Embryophyta</taxon>
        <taxon>Tracheophyta</taxon>
        <taxon>Spermatophyta</taxon>
        <taxon>Magnoliopsida</taxon>
        <taxon>Magnoliidae</taxon>
        <taxon>Piperales</taxon>
        <taxon>Aristolochiaceae</taxon>
        <taxon>Aristolochia</taxon>
    </lineage>
</organism>
<sequence>MNFRLSYPHPRLQPSFPSSGYQFFPRATLRTPEFRVWKKRRLKSRRNCSVPGRVEPVAFLSNFDGLFHNLVSLFPSLNSLELIPPLLGFASAGALVLSSRRKEAETEESVIGEWILVSSPTPFNRFVLLRCPSISFQEAELLEGVNERLMKEERHFVNWDMGKIRAADVEKERSGFEEKLIYQRVCIGTEDGGVISLDWPASLDLAKEQGLDTTLLLVPGTAEGSMDTNIRCLVREALKCGYFPVVMNPRGSAGSPLTTARLFSAADSGDIATTIQFISKSRPWSTLMGIGWGYGANMLTKYLGEVAERTPLTAAACIDNPFDLEEATRSYPYRINLDKKLTGGLVDILRANKELFQGKSKGFKVQDGLSATSVRGFEEAISMISYGCNAIEEFYSLSGTRQLVGNVKIPVFFIQQSDDGTVPLFSVPRNSISENPYTSLLLCSCLPPNTVTRERSAAQWCLNLVIEWLAAVELALLKGRHPLLKDVDITINPSNGLALIDARSSDGKISMRNDIRSTYYSKSSLLSDNNESLDAFLNQSDVLNGLTTDHIKDMVEASDVKVQDKTTSYMGPRMHLQNQRVRENLEPEVMEQEEPQRLDDGDLVREGEDSFDVESGQVVQTAEVVMNMLDVTMPNTLSEDQKKKVLTAVGQGETLMKALQEAVPDDVRGKLTAAVADIVRTKKENLKLQGLKHIEPASDVVMDNSQSKTAKVVNVEEGPGEHQKENQKTEAEKQSAEDQPVIKEESHIQKNEPTSKQGKPSPESESETPSSSALSSGDATKMQKDEIESHINEEKNVQVNNQSSSVKAEESSSPPSVPPEPPQISVSQALDALTGFDDSTQMAVNSVFGVIENMIDHLEKETDHDSNGNDDKDETSNLAPESPSTGEDESKLRKGDADESNAESRTIDSEEKPVEDHHISESHQNSEIQSNEKKPSQTLNSSFTNTVAGSEGNEVGFSQMRHKFSSSDVDSTLTGKNMNKVMSGQSLPLYVTINPYPNLPYKGYVSKLFPPKVSNTLDLDTTNSLFLEYFPEEGEWKVLDQLGLTGESTEYSEDKNETGQSIQTPSDKIIEPSYVILDDENEGELSEECETLDDFSVSGNGSVLQTDGITDISILAKDTVLDALKVEVGRRLGVPDTKSLEPDLAHDLEEVAGAVALSCTVDEKLDGLSDCKDSAGEKLQGQHIVEVISEAVQKTTHLRKILPLGVIVGSILAALREHFHDVAPNDDVQTVAKGQGSKCVDQSHVLRAQAEHSPPGEYKDQAADLDALLCGGKAMPEIEHNKNESVMVGALTAALGASALITQQKPKELTKPIKDTEGSFSHAHDKSYSQQEHGSHEVPEDRNQNSLVTSLAEKAMSVAAPVVPTKSDGEVDQEKLVAMLADLGQKGGILRLVGKIALLWGGIRGAMSLTDRLISFLHIAERPLYQRILGFASMVLVVWSPVVVPFLPTLVHNWTAHSPSGIAAYACILGLYTSIMILVVQWGKRIRGYEYPLEQYGLEMTLPSMLYDFLKGLIGGVMLILSIHGVNTSLGFAHFVLPIGLPPSSEGIILWLKVIGKILLLVARGIVPAIGVAIVEELLFRSWLLEEISVDLGYHRAIIISGLAFSLLQRSLSALPGLLLLSLALAGIKERKHGKLSVPIGLRVGGLITTFVLQTGGFLVYRSNAPFWATGTHPWQPFGGAVGLSFCILLAALYCPRQPRNKETSQVTGPKGRVID</sequence>
<feature type="transmembrane region" description="Helical" evidence="3">
    <location>
        <begin position="1558"/>
        <end position="1575"/>
    </location>
</feature>
<feature type="compositionally biased region" description="Basic and acidic residues" evidence="2">
    <location>
        <begin position="781"/>
        <end position="796"/>
    </location>
</feature>
<name>A0AAV7FF25_ARIFI</name>
<feature type="region of interest" description="Disordered" evidence="2">
    <location>
        <begin position="1306"/>
        <end position="1344"/>
    </location>
</feature>
<feature type="compositionally biased region" description="Basic and acidic residues" evidence="2">
    <location>
        <begin position="719"/>
        <end position="750"/>
    </location>
</feature>
<feature type="transmembrane region" description="Helical" evidence="3">
    <location>
        <begin position="1462"/>
        <end position="1483"/>
    </location>
</feature>
<dbReference type="InterPro" id="IPR050960">
    <property type="entry name" value="AB_hydrolase_4_sf"/>
</dbReference>
<gene>
    <name evidence="6" type="ORF">H6P81_004318</name>
</gene>
<dbReference type="InterPro" id="IPR056652">
    <property type="entry name" value="DUF7750"/>
</dbReference>
<evidence type="ECO:0000256" key="1">
    <source>
        <dbReference type="ARBA" id="ARBA00010884"/>
    </source>
</evidence>
<reference evidence="6 7" key="1">
    <citation type="submission" date="2021-07" db="EMBL/GenBank/DDBJ databases">
        <title>The Aristolochia fimbriata genome: insights into angiosperm evolution, floral development and chemical biosynthesis.</title>
        <authorList>
            <person name="Jiao Y."/>
        </authorList>
    </citation>
    <scope>NUCLEOTIDE SEQUENCE [LARGE SCALE GENOMIC DNA]</scope>
    <source>
        <strain evidence="6">IBCAS-2021</strain>
        <tissue evidence="6">Leaf</tissue>
    </source>
</reference>
<comment type="caution">
    <text evidence="6">The sequence shown here is derived from an EMBL/GenBank/DDBJ whole genome shotgun (WGS) entry which is preliminary data.</text>
</comment>
<dbReference type="SUPFAM" id="SSF53474">
    <property type="entry name" value="alpha/beta-Hydrolases"/>
    <property type="match status" value="1"/>
</dbReference>
<accession>A0AAV7FF25</accession>
<protein>
    <recommendedName>
        <fullName evidence="8">CAAX amino terminal protease</fullName>
    </recommendedName>
</protein>
<keyword evidence="3" id="KW-0812">Transmembrane</keyword>
<feature type="transmembrane region" description="Helical" evidence="3">
    <location>
        <begin position="1532"/>
        <end position="1551"/>
    </location>
</feature>
<feature type="region of interest" description="Disordered" evidence="2">
    <location>
        <begin position="858"/>
        <end position="952"/>
    </location>
</feature>
<dbReference type="GO" id="GO:0004175">
    <property type="term" value="F:endopeptidase activity"/>
    <property type="evidence" value="ECO:0007669"/>
    <property type="project" value="UniProtKB-ARBA"/>
</dbReference>
<evidence type="ECO:0000256" key="3">
    <source>
        <dbReference type="SAM" id="Phobius"/>
    </source>
</evidence>
<dbReference type="EMBL" id="JAINDJ010000002">
    <property type="protein sequence ID" value="KAG9459810.1"/>
    <property type="molecule type" value="Genomic_DNA"/>
</dbReference>
<feature type="transmembrane region" description="Helical" evidence="3">
    <location>
        <begin position="1388"/>
        <end position="1407"/>
    </location>
</feature>
<comment type="similarity">
    <text evidence="1">Belongs to the AB hydrolase superfamily. AB hydrolase 4 family.</text>
</comment>
<dbReference type="InterPro" id="IPR029058">
    <property type="entry name" value="AB_hydrolase_fold"/>
</dbReference>
<feature type="transmembrane region" description="Helical" evidence="3">
    <location>
        <begin position="1504"/>
        <end position="1526"/>
    </location>
</feature>
<feature type="region of interest" description="Disordered" evidence="2">
    <location>
        <begin position="714"/>
        <end position="827"/>
    </location>
</feature>
<evidence type="ECO:0000256" key="2">
    <source>
        <dbReference type="SAM" id="MobiDB-lite"/>
    </source>
</evidence>
<dbReference type="GO" id="GO:0047372">
    <property type="term" value="F:monoacylglycerol lipase activity"/>
    <property type="evidence" value="ECO:0007669"/>
    <property type="project" value="TreeGrafter"/>
</dbReference>
<feature type="compositionally biased region" description="Basic and acidic residues" evidence="2">
    <location>
        <begin position="888"/>
        <end position="897"/>
    </location>
</feature>
<feature type="compositionally biased region" description="Basic and acidic residues" evidence="2">
    <location>
        <begin position="858"/>
        <end position="870"/>
    </location>
</feature>
<feature type="domain" description="DUF7750" evidence="5">
    <location>
        <begin position="616"/>
        <end position="679"/>
    </location>
</feature>
<keyword evidence="7" id="KW-1185">Reference proteome</keyword>
<keyword evidence="3" id="KW-0472">Membrane</keyword>
<dbReference type="Pfam" id="PF02517">
    <property type="entry name" value="Rce1-like"/>
    <property type="match status" value="1"/>
</dbReference>